<dbReference type="GO" id="GO:0003677">
    <property type="term" value="F:DNA binding"/>
    <property type="evidence" value="ECO:0007669"/>
    <property type="project" value="InterPro"/>
</dbReference>
<comment type="caution">
    <text evidence="2">The sequence shown here is derived from an EMBL/GenBank/DDBJ whole genome shotgun (WGS) entry which is preliminary data.</text>
</comment>
<dbReference type="CDD" id="cd00093">
    <property type="entry name" value="HTH_XRE"/>
    <property type="match status" value="1"/>
</dbReference>
<protein>
    <recommendedName>
        <fullName evidence="1">HTH cro/C1-type domain-containing protein</fullName>
    </recommendedName>
</protein>
<dbReference type="InterPro" id="IPR041413">
    <property type="entry name" value="MLTR_LBD"/>
</dbReference>
<sequence>MRAETATRNPGGAFGRVLRDWRRRRGLSQLSLAMESAVSQRHISFLESGRSQPSREMVLRLATVLDVPLREQNVLLAAAGFSQAYQERDLDDPAMTQVRKALDFMLRQQEPYPAVVVDRHWFVLAGNTASTRLSEWLGDPRESPDFNVADDRVNLMRFLFHPAGWRPFVTNWHEVAGWLIERLHREVLTDGQSKTSRALLDELLAYPDVPRAWREPHWDVASTPLLTLDLSKDGLHLRSFSTITTLGTPHDITLQELRLESWFPADEATENYFRQGASASGSSQMGDS</sequence>
<dbReference type="PATRIC" id="fig|1429438.4.peg.8189"/>
<dbReference type="AlphaFoldDB" id="W4L367"/>
<feature type="domain" description="HTH cro/C1-type" evidence="1">
    <location>
        <begin position="18"/>
        <end position="72"/>
    </location>
</feature>
<name>W4L367_ENTF1</name>
<dbReference type="PANTHER" id="PTHR35010:SF4">
    <property type="entry name" value="BLL5781 PROTEIN"/>
    <property type="match status" value="1"/>
</dbReference>
<dbReference type="PROSITE" id="PS50943">
    <property type="entry name" value="HTH_CROC1"/>
    <property type="match status" value="1"/>
</dbReference>
<dbReference type="Gene3D" id="3.30.450.180">
    <property type="match status" value="1"/>
</dbReference>
<dbReference type="Pfam" id="PF01381">
    <property type="entry name" value="HTH_3"/>
    <property type="match status" value="1"/>
</dbReference>
<evidence type="ECO:0000313" key="3">
    <source>
        <dbReference type="Proteomes" id="UP000019141"/>
    </source>
</evidence>
<gene>
    <name evidence="2" type="ORF">ETSY1_44130</name>
</gene>
<evidence type="ECO:0000259" key="1">
    <source>
        <dbReference type="PROSITE" id="PS50943"/>
    </source>
</evidence>
<dbReference type="EMBL" id="AZHW01001531">
    <property type="protein sequence ID" value="ETW92329.1"/>
    <property type="molecule type" value="Genomic_DNA"/>
</dbReference>
<dbReference type="SMART" id="SM00530">
    <property type="entry name" value="HTH_XRE"/>
    <property type="match status" value="1"/>
</dbReference>
<proteinExistence type="predicted"/>
<dbReference type="HOGENOM" id="CLU_083309_0_0_7"/>
<dbReference type="Gene3D" id="1.10.260.40">
    <property type="entry name" value="lambda repressor-like DNA-binding domains"/>
    <property type="match status" value="1"/>
</dbReference>
<organism evidence="2 3">
    <name type="scientific">Entotheonella factor</name>
    <dbReference type="NCBI Taxonomy" id="1429438"/>
    <lineage>
        <taxon>Bacteria</taxon>
        <taxon>Pseudomonadati</taxon>
        <taxon>Nitrospinota/Tectimicrobiota group</taxon>
        <taxon>Candidatus Tectimicrobiota</taxon>
        <taxon>Candidatus Entotheonellia</taxon>
        <taxon>Candidatus Entotheonellales</taxon>
        <taxon>Candidatus Entotheonellaceae</taxon>
        <taxon>Candidatus Entotheonella</taxon>
    </lineage>
</organism>
<dbReference type="Proteomes" id="UP000019141">
    <property type="component" value="Unassembled WGS sequence"/>
</dbReference>
<keyword evidence="3" id="KW-1185">Reference proteome</keyword>
<dbReference type="Pfam" id="PF17765">
    <property type="entry name" value="MLTR_LBD"/>
    <property type="match status" value="1"/>
</dbReference>
<reference evidence="2 3" key="1">
    <citation type="journal article" date="2014" name="Nature">
        <title>An environmental bacterial taxon with a large and distinct metabolic repertoire.</title>
        <authorList>
            <person name="Wilson M.C."/>
            <person name="Mori T."/>
            <person name="Ruckert C."/>
            <person name="Uria A.R."/>
            <person name="Helf M.J."/>
            <person name="Takada K."/>
            <person name="Gernert C."/>
            <person name="Steffens U.A."/>
            <person name="Heycke N."/>
            <person name="Schmitt S."/>
            <person name="Rinke C."/>
            <person name="Helfrich E.J."/>
            <person name="Brachmann A.O."/>
            <person name="Gurgui C."/>
            <person name="Wakimoto T."/>
            <person name="Kracht M."/>
            <person name="Crusemann M."/>
            <person name="Hentschel U."/>
            <person name="Abe I."/>
            <person name="Matsunaga S."/>
            <person name="Kalinowski J."/>
            <person name="Takeyama H."/>
            <person name="Piel J."/>
        </authorList>
    </citation>
    <scope>NUCLEOTIDE SEQUENCE [LARGE SCALE GENOMIC DNA]</scope>
    <source>
        <strain evidence="3">TSY1</strain>
    </source>
</reference>
<dbReference type="InterPro" id="IPR010982">
    <property type="entry name" value="Lambda_DNA-bd_dom_sf"/>
</dbReference>
<dbReference type="InterPro" id="IPR001387">
    <property type="entry name" value="Cro/C1-type_HTH"/>
</dbReference>
<dbReference type="PANTHER" id="PTHR35010">
    <property type="entry name" value="BLL4672 PROTEIN-RELATED"/>
    <property type="match status" value="1"/>
</dbReference>
<dbReference type="SUPFAM" id="SSF47413">
    <property type="entry name" value="lambda repressor-like DNA-binding domains"/>
    <property type="match status" value="1"/>
</dbReference>
<accession>W4L367</accession>
<evidence type="ECO:0000313" key="2">
    <source>
        <dbReference type="EMBL" id="ETW92329.1"/>
    </source>
</evidence>